<proteinExistence type="inferred from homology"/>
<dbReference type="Proteomes" id="UP001177258">
    <property type="component" value="Unassembled WGS sequence"/>
</dbReference>
<dbReference type="PANTHER" id="PTHR30349">
    <property type="entry name" value="PHAGE INTEGRASE-RELATED"/>
    <property type="match status" value="1"/>
</dbReference>
<gene>
    <name evidence="8" type="ORF">Q5I04_07585</name>
    <name evidence="9" type="ORF">Q5I06_07920</name>
</gene>
<dbReference type="InterPro" id="IPR011010">
    <property type="entry name" value="DNA_brk_join_enz"/>
</dbReference>
<evidence type="ECO:0000256" key="4">
    <source>
        <dbReference type="ARBA" id="ARBA00023172"/>
    </source>
</evidence>
<reference evidence="8" key="2">
    <citation type="submission" date="2023-07" db="EMBL/GenBank/DDBJ databases">
        <authorList>
            <person name="Aydin F."/>
            <person name="Tarhane S."/>
            <person name="Saticioglu I.B."/>
            <person name="Karakaya E."/>
            <person name="Abay S."/>
            <person name="Guran O."/>
            <person name="Bozkurt E."/>
            <person name="Uzum N."/>
            <person name="Olgun K."/>
            <person name="Jablonski D."/>
        </authorList>
    </citation>
    <scope>NUCLEOTIDE SEQUENCE</scope>
    <source>
        <strain evidence="8">Faydin-H75</strain>
    </source>
</reference>
<dbReference type="PROSITE" id="PS51898">
    <property type="entry name" value="TYR_RECOMBINASE"/>
    <property type="match status" value="1"/>
</dbReference>
<evidence type="ECO:0000259" key="7">
    <source>
        <dbReference type="PROSITE" id="PS51900"/>
    </source>
</evidence>
<dbReference type="InterPro" id="IPR002104">
    <property type="entry name" value="Integrase_catalytic"/>
</dbReference>
<dbReference type="InterPro" id="IPR044068">
    <property type="entry name" value="CB"/>
</dbReference>
<evidence type="ECO:0000313" key="10">
    <source>
        <dbReference type="Proteomes" id="UP001177258"/>
    </source>
</evidence>
<keyword evidence="11" id="KW-1185">Reference proteome</keyword>
<evidence type="ECO:0000313" key="11">
    <source>
        <dbReference type="Proteomes" id="UP001240777"/>
    </source>
</evidence>
<sequence>MAKNLSSRKYEGVRYKNLSDGDVAYYIRFTKDGKRYEKKVGTKFGGYSEKKAYNKKIEMEHSEKIDDKSIKFREVADRLLEIKKIHLRKKSFLTICGVRKHLEYLDDRYIDSINQKDINDMIISLKNKMANSSINRIISTLKAVLEFANTEYGIKAQKLSIQKLKTNDNRERFLSKEEILALKIALNSHYEHLLFVNLALCTGARLMSILDIRKKDIDLKNKTIKLRDFKNPSTYQGYLNDEVKELLLKKWDNLKDDDKVIQKSKRLITEKLQGILNHLFNQNSPENKQKVVIHSLRHTFASHLAIGNTPIQIIQKLLNHKDIHMTMRYSHLMPDSGKEWVDKIWN</sequence>
<dbReference type="InterPro" id="IPR050090">
    <property type="entry name" value="Tyrosine_recombinase_XerCD"/>
</dbReference>
<dbReference type="PROSITE" id="PS51900">
    <property type="entry name" value="CB"/>
    <property type="match status" value="1"/>
</dbReference>
<evidence type="ECO:0000313" key="8">
    <source>
        <dbReference type="EMBL" id="MDO7253768.1"/>
    </source>
</evidence>
<evidence type="ECO:0000256" key="3">
    <source>
        <dbReference type="ARBA" id="ARBA00023125"/>
    </source>
</evidence>
<dbReference type="RefSeq" id="WP_305517609.1">
    <property type="nucleotide sequence ID" value="NZ_JAUPEV010000013.1"/>
</dbReference>
<dbReference type="InterPro" id="IPR010998">
    <property type="entry name" value="Integrase_recombinase_N"/>
</dbReference>
<dbReference type="AlphaFoldDB" id="A0AA90PT30"/>
<dbReference type="PANTHER" id="PTHR30349:SF64">
    <property type="entry name" value="PROPHAGE INTEGRASE INTD-RELATED"/>
    <property type="match status" value="1"/>
</dbReference>
<evidence type="ECO:0000256" key="5">
    <source>
        <dbReference type="PROSITE-ProRule" id="PRU01248"/>
    </source>
</evidence>
<dbReference type="InterPro" id="IPR013762">
    <property type="entry name" value="Integrase-like_cat_sf"/>
</dbReference>
<comment type="caution">
    <text evidence="9">The sequence shown here is derived from an EMBL/GenBank/DDBJ whole genome shotgun (WGS) entry which is preliminary data.</text>
</comment>
<feature type="domain" description="Core-binding (CB)" evidence="7">
    <location>
        <begin position="70"/>
        <end position="149"/>
    </location>
</feature>
<feature type="domain" description="Tyr recombinase" evidence="6">
    <location>
        <begin position="169"/>
        <end position="342"/>
    </location>
</feature>
<keyword evidence="4" id="KW-0233">DNA recombination</keyword>
<dbReference type="GO" id="GO:0003677">
    <property type="term" value="F:DNA binding"/>
    <property type="evidence" value="ECO:0007669"/>
    <property type="project" value="UniProtKB-UniRule"/>
</dbReference>
<organism evidence="9 10">
    <name type="scientific">Helicobacter cappadocius</name>
    <dbReference type="NCBI Taxonomy" id="3063998"/>
    <lineage>
        <taxon>Bacteria</taxon>
        <taxon>Pseudomonadati</taxon>
        <taxon>Campylobacterota</taxon>
        <taxon>Epsilonproteobacteria</taxon>
        <taxon>Campylobacterales</taxon>
        <taxon>Helicobacteraceae</taxon>
        <taxon>Helicobacter</taxon>
    </lineage>
</organism>
<evidence type="ECO:0000313" key="9">
    <source>
        <dbReference type="EMBL" id="MDP2539697.1"/>
    </source>
</evidence>
<dbReference type="Pfam" id="PF00589">
    <property type="entry name" value="Phage_integrase"/>
    <property type="match status" value="1"/>
</dbReference>
<evidence type="ECO:0000259" key="6">
    <source>
        <dbReference type="PROSITE" id="PS51898"/>
    </source>
</evidence>
<evidence type="ECO:0000256" key="1">
    <source>
        <dbReference type="ARBA" id="ARBA00008857"/>
    </source>
</evidence>
<dbReference type="EMBL" id="JAUPEV010000013">
    <property type="protein sequence ID" value="MDO7253768.1"/>
    <property type="molecule type" value="Genomic_DNA"/>
</dbReference>
<accession>A0AA90PT30</accession>
<dbReference type="GO" id="GO:0006310">
    <property type="term" value="P:DNA recombination"/>
    <property type="evidence" value="ECO:0007669"/>
    <property type="project" value="UniProtKB-KW"/>
</dbReference>
<dbReference type="Gene3D" id="1.10.150.130">
    <property type="match status" value="1"/>
</dbReference>
<keyword evidence="3 5" id="KW-0238">DNA-binding</keyword>
<dbReference type="EMBL" id="JAUYZK010000013">
    <property type="protein sequence ID" value="MDP2539697.1"/>
    <property type="molecule type" value="Genomic_DNA"/>
</dbReference>
<protein>
    <submittedName>
        <fullName evidence="9">Site-specific integrase</fullName>
    </submittedName>
</protein>
<dbReference type="Proteomes" id="UP001240777">
    <property type="component" value="Unassembled WGS sequence"/>
</dbReference>
<dbReference type="Gene3D" id="1.10.443.10">
    <property type="entry name" value="Intergrase catalytic core"/>
    <property type="match status" value="1"/>
</dbReference>
<keyword evidence="2" id="KW-0229">DNA integration</keyword>
<reference evidence="8 10" key="3">
    <citation type="journal article" date="2024" name="Syst. Appl. Microbiol.">
        <title>Helicobacter cappadocius sp. nov., from lizards: The first psychrotrophic Helicobacter species.</title>
        <authorList>
            <person name="Aydin F."/>
            <person name="Tarhane S."/>
            <person name="Karakaya E."/>
            <person name="Abay S."/>
            <person name="Kayman T."/>
            <person name="Guran O."/>
            <person name="Bozkurt E."/>
            <person name="Uzum N."/>
            <person name="Avci A."/>
            <person name="Olgun K."/>
            <person name="Jablonski D."/>
            <person name="Guran C."/>
            <person name="Burcin Saticioglu I."/>
        </authorList>
    </citation>
    <scope>NUCLEOTIDE SEQUENCE [LARGE SCALE GENOMIC DNA]</scope>
    <source>
        <strain evidence="8">Faydin-H75</strain>
        <strain evidence="10">faydin-H76</strain>
    </source>
</reference>
<comment type="similarity">
    <text evidence="1">Belongs to the 'phage' integrase family.</text>
</comment>
<dbReference type="CDD" id="cd00796">
    <property type="entry name" value="INT_Rci_Hp1_C"/>
    <property type="match status" value="1"/>
</dbReference>
<dbReference type="SUPFAM" id="SSF56349">
    <property type="entry name" value="DNA breaking-rejoining enzymes"/>
    <property type="match status" value="1"/>
</dbReference>
<evidence type="ECO:0000256" key="2">
    <source>
        <dbReference type="ARBA" id="ARBA00022908"/>
    </source>
</evidence>
<reference evidence="9 11" key="1">
    <citation type="submission" date="2023-07" db="EMBL/GenBank/DDBJ databases">
        <title>Unpublished Manusciprt.</title>
        <authorList>
            <person name="Aydin F."/>
            <person name="Tarhane S."/>
            <person name="Saticioglu I.B."/>
            <person name="Karakaya E."/>
            <person name="Abay S."/>
            <person name="Guran O."/>
            <person name="Bozkurt E."/>
            <person name="Uzum N."/>
            <person name="Olgun K."/>
            <person name="Jablonski D."/>
        </authorList>
    </citation>
    <scope>NUCLEOTIDE SEQUENCE</scope>
    <source>
        <strain evidence="11">faydin-H75</strain>
        <strain evidence="9">Faydin-H76</strain>
    </source>
</reference>
<dbReference type="GO" id="GO:0015074">
    <property type="term" value="P:DNA integration"/>
    <property type="evidence" value="ECO:0007669"/>
    <property type="project" value="UniProtKB-KW"/>
</dbReference>
<name>A0AA90PT30_9HELI</name>